<keyword evidence="8 10" id="KW-1133">Transmembrane helix</keyword>
<feature type="compositionally biased region" description="Polar residues" evidence="11">
    <location>
        <begin position="1"/>
        <end position="23"/>
    </location>
</feature>
<evidence type="ECO:0000256" key="5">
    <source>
        <dbReference type="ARBA" id="ARBA00022801"/>
    </source>
</evidence>
<evidence type="ECO:0000256" key="7">
    <source>
        <dbReference type="ARBA" id="ARBA00022927"/>
    </source>
</evidence>
<evidence type="ECO:0000256" key="10">
    <source>
        <dbReference type="RuleBase" id="RU365011"/>
    </source>
</evidence>
<keyword evidence="3 10" id="KW-0813">Transport</keyword>
<feature type="transmembrane region" description="Helical" evidence="10">
    <location>
        <begin position="51"/>
        <end position="74"/>
    </location>
</feature>
<feature type="transmembrane region" description="Helical" evidence="10">
    <location>
        <begin position="717"/>
        <end position="737"/>
    </location>
</feature>
<evidence type="ECO:0000313" key="14">
    <source>
        <dbReference type="EMBL" id="KAG9319708.1"/>
    </source>
</evidence>
<protein>
    <recommendedName>
        <fullName evidence="10">GPI inositol-deacylase</fullName>
        <ecNumber evidence="10">3.1.-.-</ecNumber>
    </recommendedName>
</protein>
<dbReference type="InterPro" id="IPR029058">
    <property type="entry name" value="AB_hydrolase_fold"/>
</dbReference>
<comment type="function">
    <text evidence="10">Involved in inositol deacylation of GPI-anchored proteins which plays important roles in the quality control and ER-associated degradation of GPI-anchored proteins.</text>
</comment>
<feature type="transmembrane region" description="Helical" evidence="10">
    <location>
        <begin position="888"/>
        <end position="906"/>
    </location>
</feature>
<dbReference type="Pfam" id="PF07819">
    <property type="entry name" value="PGAP1"/>
    <property type="match status" value="1"/>
</dbReference>
<dbReference type="GO" id="GO:0005789">
    <property type="term" value="C:endoplasmic reticulum membrane"/>
    <property type="evidence" value="ECO:0007669"/>
    <property type="project" value="UniProtKB-SubCell"/>
</dbReference>
<feature type="region of interest" description="Disordered" evidence="11">
    <location>
        <begin position="1"/>
        <end position="30"/>
    </location>
</feature>
<comment type="subcellular location">
    <subcellularLocation>
        <location evidence="1">Endoplasmic reticulum membrane</location>
        <topology evidence="1">Multi-pass membrane protein</topology>
    </subcellularLocation>
</comment>
<evidence type="ECO:0000256" key="1">
    <source>
        <dbReference type="ARBA" id="ARBA00004477"/>
    </source>
</evidence>
<dbReference type="EMBL" id="JAIFTL010000392">
    <property type="protein sequence ID" value="KAG9319708.1"/>
    <property type="molecule type" value="Genomic_DNA"/>
</dbReference>
<dbReference type="AlphaFoldDB" id="A0A9P7ZWJ7"/>
<evidence type="ECO:0000256" key="4">
    <source>
        <dbReference type="ARBA" id="ARBA00022692"/>
    </source>
</evidence>
<feature type="transmembrane region" description="Helical" evidence="10">
    <location>
        <begin position="834"/>
        <end position="867"/>
    </location>
</feature>
<organism evidence="14 15">
    <name type="scientific">Mortierella alpina</name>
    <name type="common">Oleaginous fungus</name>
    <name type="synonym">Mortierella renispora</name>
    <dbReference type="NCBI Taxonomy" id="64518"/>
    <lineage>
        <taxon>Eukaryota</taxon>
        <taxon>Fungi</taxon>
        <taxon>Fungi incertae sedis</taxon>
        <taxon>Mucoromycota</taxon>
        <taxon>Mortierellomycotina</taxon>
        <taxon>Mortierellomycetes</taxon>
        <taxon>Mortierellales</taxon>
        <taxon>Mortierellaceae</taxon>
        <taxon>Mortierella</taxon>
    </lineage>
</organism>
<dbReference type="InterPro" id="IPR039529">
    <property type="entry name" value="PGAP1/BST1"/>
</dbReference>
<evidence type="ECO:0000313" key="15">
    <source>
        <dbReference type="Proteomes" id="UP000717515"/>
    </source>
</evidence>
<keyword evidence="4 10" id="KW-0812">Transmembrane</keyword>
<feature type="domain" description="GPI inositol-deacylase transmembrane" evidence="13">
    <location>
        <begin position="723"/>
        <end position="934"/>
    </location>
</feature>
<keyword evidence="6 10" id="KW-0256">Endoplasmic reticulum</keyword>
<comment type="caution">
    <text evidence="14">The sequence shown here is derived from an EMBL/GenBank/DDBJ whole genome shotgun (WGS) entry which is preliminary data.</text>
</comment>
<feature type="transmembrane region" description="Helical" evidence="10">
    <location>
        <begin position="758"/>
        <end position="779"/>
    </location>
</feature>
<evidence type="ECO:0000256" key="8">
    <source>
        <dbReference type="ARBA" id="ARBA00022989"/>
    </source>
</evidence>
<proteinExistence type="inferred from homology"/>
<feature type="domain" description="GPI inositol-deacylase PGAP1-like alpha/beta" evidence="12">
    <location>
        <begin position="147"/>
        <end position="382"/>
    </location>
</feature>
<reference evidence="14" key="1">
    <citation type="submission" date="2021-07" db="EMBL/GenBank/DDBJ databases">
        <title>Draft genome of Mortierella alpina, strain LL118, isolated from an aspen leaf litter sample.</title>
        <authorList>
            <person name="Yang S."/>
            <person name="Vinatzer B.A."/>
        </authorList>
    </citation>
    <scope>NUCLEOTIDE SEQUENCE</scope>
    <source>
        <strain evidence="14">LL118</strain>
    </source>
</reference>
<dbReference type="PANTHER" id="PTHR15495">
    <property type="entry name" value="NEGATIVE REGULATOR OF VESICLE FORMATION-RELATED"/>
    <property type="match status" value="1"/>
</dbReference>
<dbReference type="PANTHER" id="PTHR15495:SF7">
    <property type="entry name" value="GPI INOSITOL-DEACYLASE"/>
    <property type="match status" value="1"/>
</dbReference>
<dbReference type="SUPFAM" id="SSF53474">
    <property type="entry name" value="alpha/beta-Hydrolases"/>
    <property type="match status" value="1"/>
</dbReference>
<evidence type="ECO:0000256" key="9">
    <source>
        <dbReference type="ARBA" id="ARBA00023136"/>
    </source>
</evidence>
<keyword evidence="5 10" id="KW-0378">Hydrolase</keyword>
<keyword evidence="7 10" id="KW-0653">Protein transport</keyword>
<dbReference type="Pfam" id="PF25140">
    <property type="entry name" value="PGAP1_TMD"/>
    <property type="match status" value="1"/>
</dbReference>
<dbReference type="GO" id="GO:0015031">
    <property type="term" value="P:protein transport"/>
    <property type="evidence" value="ECO:0007669"/>
    <property type="project" value="UniProtKB-KW"/>
</dbReference>
<accession>A0A9P7ZWJ7</accession>
<dbReference type="GO" id="GO:0006505">
    <property type="term" value="P:GPI anchor metabolic process"/>
    <property type="evidence" value="ECO:0007669"/>
    <property type="project" value="TreeGrafter"/>
</dbReference>
<sequence length="938" mass="104431">MAGPHSNQPDPDPHSATSTSATPRQDGHPPLYHYSQIPPMQLKFHRWSRGCIAPIAAVLVLSFLILGCVLHSNFHHQIDSKGCMMTYMQPSYFRILGFDQAKTRLAGKYGLLLYRDQFDDRHFLDSSVLVQTGENDWTVDPSAKLRPSGVPVLFVPGNAGSAKQVRSMAKEASRYFYETMPSERGDRHLGSKALDFFTVDFNEEFSAFHGQLILDQAQYVNEAIAYILSLYGAAKPGFAAPRSVLLVGHSMGGIVSRTIFTMDNYVAGSVNTILTVATPHMIPPIALDRDITAIYDRIEMFWREGYISPHSALANVSLVSIMGGNLDITVNSDTGNIHHIVPQSHGFSVFTSTIPHAWVGSDHLSILWCNQVVRAIGRALVDIVDARVPEQVKPLGQRMKVFRGRLLTGLEDHLHDRPDYERLTNISLANVPHTFVEASDLWAYPPVQPYPNFDLQATKTHVFVMEIPKAREQDTLSIVTSHNLGKRSRLDVLLCTEVASKVLACERDRLGAAPIPASAETSTQPLFTGDYFTSREFRFVSKRLGVLSGSQFLVIVDRGATFMDPGFLVRQFMNEDASIDTIETTTMGLLMNGLKRQFPETPSLVSTLRLPNLDASLLAYNLKVDRPGCQGDIARQFAPMMKQSSWAMHEDKYSVNIAGRAAGVDINFHGDLPYFDKIQLGANRGVELRFWMDPTCREPLQITLQVDKYGSLGKVVIRYRMVVLVFSFMVIVLVLLTQFRHWAQYNIYRSFEATLSRLIGSTFWKFSVLLGLLSALQTLTSRSAIDLYSAEYMRNITHMDGSGVFGRLLSGFFKSKPWLSGPWLEDALLGGNDAFFWFLAPVFFQVAIGIVALVWMVLQCIVMLLAALYRRFKAPNTSTQRASVRGHVITASIWVVLVATVVPYQFAFAASVLVLISCGARALAVAQRAVSSKHGLLL</sequence>
<evidence type="ECO:0000256" key="3">
    <source>
        <dbReference type="ARBA" id="ARBA00022448"/>
    </source>
</evidence>
<evidence type="ECO:0000259" key="13">
    <source>
        <dbReference type="Pfam" id="PF25140"/>
    </source>
</evidence>
<evidence type="ECO:0000259" key="12">
    <source>
        <dbReference type="Pfam" id="PF07819"/>
    </source>
</evidence>
<evidence type="ECO:0000256" key="6">
    <source>
        <dbReference type="ARBA" id="ARBA00022824"/>
    </source>
</evidence>
<dbReference type="GO" id="GO:0006888">
    <property type="term" value="P:endoplasmic reticulum to Golgi vesicle-mediated transport"/>
    <property type="evidence" value="ECO:0007669"/>
    <property type="project" value="TreeGrafter"/>
</dbReference>
<dbReference type="GO" id="GO:0050185">
    <property type="term" value="F:phosphatidylinositol deacylase activity"/>
    <property type="evidence" value="ECO:0007669"/>
    <property type="project" value="TreeGrafter"/>
</dbReference>
<keyword evidence="9 10" id="KW-0472">Membrane</keyword>
<evidence type="ECO:0000256" key="11">
    <source>
        <dbReference type="SAM" id="MobiDB-lite"/>
    </source>
</evidence>
<dbReference type="InterPro" id="IPR012908">
    <property type="entry name" value="PGAP1-ab_dom-like"/>
</dbReference>
<evidence type="ECO:0000256" key="2">
    <source>
        <dbReference type="ARBA" id="ARBA00006931"/>
    </source>
</evidence>
<name>A0A9P7ZWJ7_MORAP</name>
<comment type="similarity">
    <text evidence="2 10">Belongs to the GPI inositol-deacylase family.</text>
</comment>
<gene>
    <name evidence="14" type="ORF">KVV02_004303</name>
</gene>
<comment type="caution">
    <text evidence="10">Lacks conserved residue(s) required for the propagation of feature annotation.</text>
</comment>
<dbReference type="Gene3D" id="3.40.50.1820">
    <property type="entry name" value="alpha/beta hydrolase"/>
    <property type="match status" value="1"/>
</dbReference>
<dbReference type="EC" id="3.1.-.-" evidence="10"/>
<dbReference type="Proteomes" id="UP000717515">
    <property type="component" value="Unassembled WGS sequence"/>
</dbReference>
<dbReference type="InterPro" id="IPR056824">
    <property type="entry name" value="PGAP1_TMD"/>
</dbReference>